<sequence length="99" mass="11173">MKQLDCRGFSWRPKVVDIAHIMQTLEAGEQLEIIADQESMVREVESYVHMVEHDLATVVFHPAGFQCHLNADDSGVFRLSAIQPATADWSIILTKNPTH</sequence>
<evidence type="ECO:0008006" key="3">
    <source>
        <dbReference type="Google" id="ProtNLM"/>
    </source>
</evidence>
<dbReference type="AlphaFoldDB" id="A0A2T2WRR4"/>
<gene>
    <name evidence="1" type="ORF">C7B46_20855</name>
</gene>
<comment type="caution">
    <text evidence="1">The sequence shown here is derived from an EMBL/GenBank/DDBJ whole genome shotgun (WGS) entry which is preliminary data.</text>
</comment>
<dbReference type="EMBL" id="PXYW01000163">
    <property type="protein sequence ID" value="PSR24928.1"/>
    <property type="molecule type" value="Genomic_DNA"/>
</dbReference>
<dbReference type="Proteomes" id="UP000242972">
    <property type="component" value="Unassembled WGS sequence"/>
</dbReference>
<dbReference type="SUPFAM" id="SSF64307">
    <property type="entry name" value="SirA-like"/>
    <property type="match status" value="1"/>
</dbReference>
<evidence type="ECO:0000313" key="2">
    <source>
        <dbReference type="Proteomes" id="UP000242972"/>
    </source>
</evidence>
<organism evidence="1 2">
    <name type="scientific">Sulfobacillus benefaciens</name>
    <dbReference type="NCBI Taxonomy" id="453960"/>
    <lineage>
        <taxon>Bacteria</taxon>
        <taxon>Bacillati</taxon>
        <taxon>Bacillota</taxon>
        <taxon>Clostridia</taxon>
        <taxon>Eubacteriales</taxon>
        <taxon>Clostridiales Family XVII. Incertae Sedis</taxon>
        <taxon>Sulfobacillus</taxon>
    </lineage>
</organism>
<dbReference type="Gene3D" id="3.30.110.40">
    <property type="entry name" value="TusA-like domain"/>
    <property type="match status" value="1"/>
</dbReference>
<protein>
    <recommendedName>
        <fullName evidence="3">DUF2249 domain-containing protein</fullName>
    </recommendedName>
</protein>
<accession>A0A2T2WRR4</accession>
<name>A0A2T2WRR4_9FIRM</name>
<dbReference type="InterPro" id="IPR036868">
    <property type="entry name" value="TusA-like_sf"/>
</dbReference>
<reference evidence="1 2" key="1">
    <citation type="journal article" date="2014" name="BMC Genomics">
        <title>Comparison of environmental and isolate Sulfobacillus genomes reveals diverse carbon, sulfur, nitrogen, and hydrogen metabolisms.</title>
        <authorList>
            <person name="Justice N.B."/>
            <person name="Norman A."/>
            <person name="Brown C.T."/>
            <person name="Singh A."/>
            <person name="Thomas B.C."/>
            <person name="Banfield J.F."/>
        </authorList>
    </citation>
    <scope>NUCLEOTIDE SEQUENCE [LARGE SCALE GENOMIC DNA]</scope>
    <source>
        <strain evidence="1">AMDSBA4</strain>
    </source>
</reference>
<evidence type="ECO:0000313" key="1">
    <source>
        <dbReference type="EMBL" id="PSR24928.1"/>
    </source>
</evidence>
<proteinExistence type="predicted"/>